<dbReference type="CDD" id="cd20524">
    <property type="entry name" value="CYCLIN_CCNH_rpt1"/>
    <property type="match status" value="1"/>
</dbReference>
<feature type="region of interest" description="Disordered" evidence="8">
    <location>
        <begin position="37"/>
        <end position="77"/>
    </location>
</feature>
<evidence type="ECO:0000256" key="1">
    <source>
        <dbReference type="ARBA" id="ARBA00008638"/>
    </source>
</evidence>
<keyword evidence="5 7" id="KW-0195">Cyclin</keyword>
<dbReference type="InterPro" id="IPR043198">
    <property type="entry name" value="Cyclin/Ssn8"/>
</dbReference>
<dbReference type="AlphaFoldDB" id="A0A5M9MNY9"/>
<evidence type="ECO:0000256" key="4">
    <source>
        <dbReference type="ARBA" id="ARBA00022491"/>
    </source>
</evidence>
<sequence>MIEDDIYRSSSQFRFWSFTETSLKSLREKTNSLASDRVRAALRRARESRQSAASSAAGTPTPNANGSDADSKGGEENDIECLTPEEEQVLVRYFCEQLVELGESYKPPLPTIVRATAIQYLRRFYLTNSPMTYHPKTIMPCALFLATKTENYYLSLRQFAEVVPGDTTAEDIIAPEFLVMQSLRFTFDVRHPFRGLEGGIMELQAIAQGVAQPTPHFPEQKPEDLRRKLLSLTPSATAASSSSITDRLARAHHTTRELLKSAAQMTDAYFLYTPSQIWLSAFLIADRPIGEFYLDAKLGGPLVDPTSQQQGNPLSDLRTKLTRTLADCSALLQSYKPLASDPDQKKNLRRIGKKLYHCQNPEKVNLAGQKRIPTAAVATPASGEVGTSESEMERLAKKRKLECEQKDKEAKDNFGGELVAQRTKEKTPQE</sequence>
<dbReference type="InterPro" id="IPR036915">
    <property type="entry name" value="Cyclin-like_sf"/>
</dbReference>
<evidence type="ECO:0000313" key="11">
    <source>
        <dbReference type="Proteomes" id="UP000324241"/>
    </source>
</evidence>
<evidence type="ECO:0000256" key="5">
    <source>
        <dbReference type="ARBA" id="ARBA00023127"/>
    </source>
</evidence>
<dbReference type="CDD" id="cd20525">
    <property type="entry name" value="CYCLIN_CCNH_rpt2"/>
    <property type="match status" value="1"/>
</dbReference>
<dbReference type="PANTHER" id="PTHR10026">
    <property type="entry name" value="CYCLIN"/>
    <property type="match status" value="1"/>
</dbReference>
<dbReference type="OrthoDB" id="340962at2759"/>
<name>A0A5M9MNY9_9EURO</name>
<evidence type="ECO:0000259" key="9">
    <source>
        <dbReference type="SMART" id="SM00385"/>
    </source>
</evidence>
<dbReference type="GeneID" id="54329062"/>
<evidence type="ECO:0000256" key="7">
    <source>
        <dbReference type="RuleBase" id="RU000383"/>
    </source>
</evidence>
<dbReference type="GO" id="GO:0006357">
    <property type="term" value="P:regulation of transcription by RNA polymerase II"/>
    <property type="evidence" value="ECO:0007669"/>
    <property type="project" value="InterPro"/>
</dbReference>
<organism evidence="10 11">
    <name type="scientific">Aspergillus tanneri</name>
    <dbReference type="NCBI Taxonomy" id="1220188"/>
    <lineage>
        <taxon>Eukaryota</taxon>
        <taxon>Fungi</taxon>
        <taxon>Dikarya</taxon>
        <taxon>Ascomycota</taxon>
        <taxon>Pezizomycotina</taxon>
        <taxon>Eurotiomycetes</taxon>
        <taxon>Eurotiomycetidae</taxon>
        <taxon>Eurotiales</taxon>
        <taxon>Aspergillaceae</taxon>
        <taxon>Aspergillus</taxon>
        <taxon>Aspergillus subgen. Circumdati</taxon>
    </lineage>
</organism>
<dbReference type="RefSeq" id="XP_033427027.1">
    <property type="nucleotide sequence ID" value="XM_033570995.1"/>
</dbReference>
<comment type="caution">
    <text evidence="10">The sequence shown here is derived from an EMBL/GenBank/DDBJ whole genome shotgun (WGS) entry which is preliminary data.</text>
</comment>
<dbReference type="FunFam" id="1.10.472.10:FF:000095">
    <property type="entry name" value="Cyclin Ccl1, putative (AFU_orthologue AFUA_5G07030)"/>
    <property type="match status" value="1"/>
</dbReference>
<feature type="compositionally biased region" description="Basic and acidic residues" evidence="8">
    <location>
        <begin position="391"/>
        <end position="414"/>
    </location>
</feature>
<dbReference type="InterPro" id="IPR031658">
    <property type="entry name" value="Cyclin_C_2"/>
</dbReference>
<feature type="region of interest" description="Disordered" evidence="8">
    <location>
        <begin position="378"/>
        <end position="430"/>
    </location>
</feature>
<feature type="domain" description="Cyclin-like" evidence="9">
    <location>
        <begin position="96"/>
        <end position="181"/>
    </location>
</feature>
<accession>A0A5M9MNY9</accession>
<proteinExistence type="inferred from homology"/>
<dbReference type="InterPro" id="IPR006671">
    <property type="entry name" value="Cyclin_N"/>
</dbReference>
<evidence type="ECO:0000256" key="8">
    <source>
        <dbReference type="SAM" id="MobiDB-lite"/>
    </source>
</evidence>
<dbReference type="SMART" id="SM00385">
    <property type="entry name" value="CYCLIN"/>
    <property type="match status" value="1"/>
</dbReference>
<dbReference type="Gene3D" id="1.10.472.10">
    <property type="entry name" value="Cyclin-like"/>
    <property type="match status" value="1"/>
</dbReference>
<dbReference type="Proteomes" id="UP000324241">
    <property type="component" value="Unassembled WGS sequence"/>
</dbReference>
<dbReference type="InterPro" id="IPR013763">
    <property type="entry name" value="Cyclin-like_dom"/>
</dbReference>
<dbReference type="GO" id="GO:0016538">
    <property type="term" value="F:cyclin-dependent protein serine/threonine kinase regulator activity"/>
    <property type="evidence" value="ECO:0007669"/>
    <property type="project" value="InterPro"/>
</dbReference>
<dbReference type="EMBL" id="QUQM01000004">
    <property type="protein sequence ID" value="KAA8647666.1"/>
    <property type="molecule type" value="Genomic_DNA"/>
</dbReference>
<dbReference type="Pfam" id="PF16899">
    <property type="entry name" value="Cyclin_C_2"/>
    <property type="match status" value="1"/>
</dbReference>
<feature type="compositionally biased region" description="Polar residues" evidence="8">
    <location>
        <begin position="58"/>
        <end position="68"/>
    </location>
</feature>
<evidence type="ECO:0000313" key="10">
    <source>
        <dbReference type="EMBL" id="KAA8647666.1"/>
    </source>
</evidence>
<evidence type="ECO:0000256" key="6">
    <source>
        <dbReference type="ARBA" id="ARBA00025278"/>
    </source>
</evidence>
<feature type="compositionally biased region" description="Basic and acidic residues" evidence="8">
    <location>
        <begin position="37"/>
        <end position="49"/>
    </location>
</feature>
<reference evidence="10 11" key="1">
    <citation type="submission" date="2019-08" db="EMBL/GenBank/DDBJ databases">
        <title>The genome sequence of a newly discovered highly antifungal drug resistant Aspergillus species, Aspergillus tanneri NIH 1004.</title>
        <authorList>
            <person name="Mounaud S."/>
            <person name="Singh I."/>
            <person name="Joardar V."/>
            <person name="Pakala S."/>
            <person name="Pakala S."/>
            <person name="Venepally P."/>
            <person name="Chung J.K."/>
            <person name="Losada L."/>
            <person name="Nierman W.C."/>
        </authorList>
    </citation>
    <scope>NUCLEOTIDE SEQUENCE [LARGE SCALE GENOMIC DNA]</scope>
    <source>
        <strain evidence="10 11">NIH1004</strain>
    </source>
</reference>
<comment type="similarity">
    <text evidence="1">Belongs to the cyclin family. Cyclin C subfamily.</text>
</comment>
<dbReference type="SUPFAM" id="SSF47954">
    <property type="entry name" value="Cyclin-like"/>
    <property type="match status" value="2"/>
</dbReference>
<protein>
    <recommendedName>
        <fullName evidence="3">RNA polymerase II holoenzyme cyclin-like subunit</fullName>
    </recommendedName>
</protein>
<dbReference type="VEuPathDB" id="FungiDB:EYZ11_007381"/>
<evidence type="ECO:0000256" key="3">
    <source>
        <dbReference type="ARBA" id="ARBA00014912"/>
    </source>
</evidence>
<comment type="function">
    <text evidence="6">Component of the SRB8-11 complex. The SRB8-11 complex is a regulatory module of the Mediator complex which is itself involved in regulation of basal and activated RNA polymerase II-dependent transcription. The SRB8-11 complex may be involved in the transcriptional repression of a subset of genes regulated by Mediator. It may inhibit the association of the Mediator complex with RNA polymerase II to form the holoenzyme complex. The SRB8-11 complex phosphorylates the C-terminal domain (CTD) of the largest subunit of RNA polymerase II.</text>
</comment>
<keyword evidence="4" id="KW-0678">Repressor</keyword>
<evidence type="ECO:0000256" key="2">
    <source>
        <dbReference type="ARBA" id="ARBA00011612"/>
    </source>
</evidence>
<gene>
    <name evidence="10" type="ORF">ATNIH1004_006360</name>
</gene>
<dbReference type="Pfam" id="PF00134">
    <property type="entry name" value="Cyclin_N"/>
    <property type="match status" value="1"/>
</dbReference>
<comment type="subunit">
    <text evidence="2">Component of the SRB8-11 complex, a regulatory module of the Mediator complex.</text>
</comment>